<reference evidence="15 16" key="1">
    <citation type="submission" date="2016-11" db="EMBL/GenBank/DDBJ databases">
        <authorList>
            <person name="Jaros S."/>
            <person name="Januszkiewicz K."/>
            <person name="Wedrychowicz H."/>
        </authorList>
    </citation>
    <scope>NUCLEOTIDE SEQUENCE [LARGE SCALE GENOMIC DNA]</scope>
    <source>
        <strain evidence="15 16">DSM 45627</strain>
    </source>
</reference>
<dbReference type="InterPro" id="IPR003594">
    <property type="entry name" value="HATPase_dom"/>
</dbReference>
<evidence type="ECO:0000256" key="9">
    <source>
        <dbReference type="ARBA" id="ARBA00023012"/>
    </source>
</evidence>
<feature type="domain" description="Histidine kinase" evidence="13">
    <location>
        <begin position="249"/>
        <end position="445"/>
    </location>
</feature>
<dbReference type="InterPro" id="IPR050428">
    <property type="entry name" value="TCS_sensor_his_kinase"/>
</dbReference>
<evidence type="ECO:0000259" key="14">
    <source>
        <dbReference type="PROSITE" id="PS50885"/>
    </source>
</evidence>
<evidence type="ECO:0000256" key="2">
    <source>
        <dbReference type="ARBA" id="ARBA00004236"/>
    </source>
</evidence>
<gene>
    <name evidence="15" type="ORF">SAMN05443575_3409</name>
</gene>
<keyword evidence="4" id="KW-0597">Phosphoprotein</keyword>
<dbReference type="SUPFAM" id="SSF55874">
    <property type="entry name" value="ATPase domain of HSP90 chaperone/DNA topoisomerase II/histidine kinase"/>
    <property type="match status" value="1"/>
</dbReference>
<dbReference type="CDD" id="cd00082">
    <property type="entry name" value="HisKA"/>
    <property type="match status" value="1"/>
</dbReference>
<dbReference type="InterPro" id="IPR005467">
    <property type="entry name" value="His_kinase_dom"/>
</dbReference>
<feature type="domain" description="HAMP" evidence="14">
    <location>
        <begin position="189"/>
        <end position="241"/>
    </location>
</feature>
<evidence type="ECO:0000313" key="15">
    <source>
        <dbReference type="EMBL" id="SHH19821.1"/>
    </source>
</evidence>
<dbReference type="AlphaFoldDB" id="A0A1M5R0Z8"/>
<evidence type="ECO:0000256" key="10">
    <source>
        <dbReference type="ARBA" id="ARBA00023136"/>
    </source>
</evidence>
<dbReference type="InterPro" id="IPR036890">
    <property type="entry name" value="HATPase_C_sf"/>
</dbReference>
<comment type="subcellular location">
    <subcellularLocation>
        <location evidence="2">Cell membrane</location>
    </subcellularLocation>
</comment>
<dbReference type="InterPro" id="IPR003661">
    <property type="entry name" value="HisK_dim/P_dom"/>
</dbReference>
<evidence type="ECO:0000256" key="4">
    <source>
        <dbReference type="ARBA" id="ARBA00022553"/>
    </source>
</evidence>
<dbReference type="SMART" id="SM00387">
    <property type="entry name" value="HATPase_c"/>
    <property type="match status" value="1"/>
</dbReference>
<dbReference type="RefSeq" id="WP_073391626.1">
    <property type="nucleotide sequence ID" value="NZ_FQVU01000005.1"/>
</dbReference>
<protein>
    <recommendedName>
        <fullName evidence="3">histidine kinase</fullName>
        <ecNumber evidence="3">2.7.13.3</ecNumber>
    </recommendedName>
</protein>
<dbReference type="Gene3D" id="1.10.8.500">
    <property type="entry name" value="HAMP domain in histidine kinase"/>
    <property type="match status" value="1"/>
</dbReference>
<keyword evidence="8 12" id="KW-1133">Transmembrane helix</keyword>
<evidence type="ECO:0000313" key="16">
    <source>
        <dbReference type="Proteomes" id="UP000186132"/>
    </source>
</evidence>
<name>A0A1M5R0Z8_9ACTN</name>
<dbReference type="CDD" id="cd06225">
    <property type="entry name" value="HAMP"/>
    <property type="match status" value="1"/>
</dbReference>
<dbReference type="OrthoDB" id="3206505at2"/>
<dbReference type="Pfam" id="PF00512">
    <property type="entry name" value="HisKA"/>
    <property type="match status" value="1"/>
</dbReference>
<evidence type="ECO:0000256" key="12">
    <source>
        <dbReference type="SAM" id="Phobius"/>
    </source>
</evidence>
<dbReference type="EC" id="2.7.13.3" evidence="3"/>
<evidence type="ECO:0000256" key="11">
    <source>
        <dbReference type="SAM" id="MobiDB-lite"/>
    </source>
</evidence>
<dbReference type="InterPro" id="IPR036097">
    <property type="entry name" value="HisK_dim/P_sf"/>
</dbReference>
<dbReference type="GO" id="GO:0005886">
    <property type="term" value="C:plasma membrane"/>
    <property type="evidence" value="ECO:0007669"/>
    <property type="project" value="UniProtKB-SubCell"/>
</dbReference>
<sequence>MRRRILLLVVGMTVLVVLAFAVPLTVLIRNNTRSDAISDLSREAGDVARTVGQYGTDDLATYLARLKHDVSVRLPSGSVIGTPPPGKAADLPALPSADQGSRPLPQAAGGGPPTASPTDYANGVLMQLRFGIFRGGRATPGEGGRDYVVRVYATDDEVMSGARTPLLLLGGVALLLVALGVALGEVLTRRIVRPLVHTSETAQRLAAGDITARATTSGPAEVADVGRALNRLADRIDQLIAEERETIADLSHRLRTPMTALRLDAEALRDPAEAERVGVHVTALERMLTAVIRAARRPQREGRLPSADATAVVGERVEFWSALAEDQGRGATVALPAGPVTVRAGAEDLAAAVDALLENVIAHTPEGTPFAVDLTVADGGATLEVSDDGPGLPEDAQVRGRSDRGSSGLGLDIARRCAESSGGSMTLASTTSGGARVTLHLGGTD</sequence>
<dbReference type="PROSITE" id="PS50109">
    <property type="entry name" value="HIS_KIN"/>
    <property type="match status" value="1"/>
</dbReference>
<dbReference type="GO" id="GO:0000155">
    <property type="term" value="F:phosphorelay sensor kinase activity"/>
    <property type="evidence" value="ECO:0007669"/>
    <property type="project" value="InterPro"/>
</dbReference>
<dbReference type="Gene3D" id="3.30.565.10">
    <property type="entry name" value="Histidine kinase-like ATPase, C-terminal domain"/>
    <property type="match status" value="1"/>
</dbReference>
<keyword evidence="9" id="KW-0902">Two-component regulatory system</keyword>
<keyword evidence="16" id="KW-1185">Reference proteome</keyword>
<keyword evidence="10 12" id="KW-0472">Membrane</keyword>
<dbReference type="Proteomes" id="UP000186132">
    <property type="component" value="Unassembled WGS sequence"/>
</dbReference>
<proteinExistence type="predicted"/>
<feature type="region of interest" description="Disordered" evidence="11">
    <location>
        <begin position="77"/>
        <end position="118"/>
    </location>
</feature>
<keyword evidence="7 15" id="KW-0418">Kinase</keyword>
<keyword evidence="5" id="KW-0808">Transferase</keyword>
<evidence type="ECO:0000256" key="6">
    <source>
        <dbReference type="ARBA" id="ARBA00022692"/>
    </source>
</evidence>
<feature type="region of interest" description="Disordered" evidence="11">
    <location>
        <begin position="386"/>
        <end position="409"/>
    </location>
</feature>
<dbReference type="PROSITE" id="PS50885">
    <property type="entry name" value="HAMP"/>
    <property type="match status" value="1"/>
</dbReference>
<dbReference type="PRINTS" id="PR00344">
    <property type="entry name" value="BCTRLSENSOR"/>
</dbReference>
<dbReference type="SMART" id="SM00304">
    <property type="entry name" value="HAMP"/>
    <property type="match status" value="1"/>
</dbReference>
<keyword evidence="6 12" id="KW-0812">Transmembrane</keyword>
<dbReference type="InterPro" id="IPR003660">
    <property type="entry name" value="HAMP_dom"/>
</dbReference>
<evidence type="ECO:0000256" key="8">
    <source>
        <dbReference type="ARBA" id="ARBA00022989"/>
    </source>
</evidence>
<evidence type="ECO:0000259" key="13">
    <source>
        <dbReference type="PROSITE" id="PS50109"/>
    </source>
</evidence>
<feature type="transmembrane region" description="Helical" evidence="12">
    <location>
        <begin position="166"/>
        <end position="187"/>
    </location>
</feature>
<dbReference type="Pfam" id="PF02518">
    <property type="entry name" value="HATPase_c"/>
    <property type="match status" value="1"/>
</dbReference>
<dbReference type="Gene3D" id="1.10.287.130">
    <property type="match status" value="1"/>
</dbReference>
<evidence type="ECO:0000256" key="7">
    <source>
        <dbReference type="ARBA" id="ARBA00022777"/>
    </source>
</evidence>
<evidence type="ECO:0000256" key="3">
    <source>
        <dbReference type="ARBA" id="ARBA00012438"/>
    </source>
</evidence>
<evidence type="ECO:0000256" key="5">
    <source>
        <dbReference type="ARBA" id="ARBA00022679"/>
    </source>
</evidence>
<evidence type="ECO:0000256" key="1">
    <source>
        <dbReference type="ARBA" id="ARBA00000085"/>
    </source>
</evidence>
<accession>A0A1M5R0Z8</accession>
<dbReference type="SUPFAM" id="SSF47384">
    <property type="entry name" value="Homodimeric domain of signal transducing histidine kinase"/>
    <property type="match status" value="1"/>
</dbReference>
<comment type="catalytic activity">
    <reaction evidence="1">
        <text>ATP + protein L-histidine = ADP + protein N-phospho-L-histidine.</text>
        <dbReference type="EC" id="2.7.13.3"/>
    </reaction>
</comment>
<dbReference type="SUPFAM" id="SSF158472">
    <property type="entry name" value="HAMP domain-like"/>
    <property type="match status" value="1"/>
</dbReference>
<dbReference type="EMBL" id="FQVU01000005">
    <property type="protein sequence ID" value="SHH19821.1"/>
    <property type="molecule type" value="Genomic_DNA"/>
</dbReference>
<dbReference type="PANTHER" id="PTHR45436">
    <property type="entry name" value="SENSOR HISTIDINE KINASE YKOH"/>
    <property type="match status" value="1"/>
</dbReference>
<dbReference type="InterPro" id="IPR004358">
    <property type="entry name" value="Sig_transdc_His_kin-like_C"/>
</dbReference>
<dbReference type="Pfam" id="PF00672">
    <property type="entry name" value="HAMP"/>
    <property type="match status" value="1"/>
</dbReference>
<organism evidence="15 16">
    <name type="scientific">Jatrophihabitans endophyticus</name>
    <dbReference type="NCBI Taxonomy" id="1206085"/>
    <lineage>
        <taxon>Bacteria</taxon>
        <taxon>Bacillati</taxon>
        <taxon>Actinomycetota</taxon>
        <taxon>Actinomycetes</taxon>
        <taxon>Jatrophihabitantales</taxon>
        <taxon>Jatrophihabitantaceae</taxon>
        <taxon>Jatrophihabitans</taxon>
    </lineage>
</organism>
<dbReference type="STRING" id="1206085.SAMN05443575_3409"/>
<dbReference type="PANTHER" id="PTHR45436:SF5">
    <property type="entry name" value="SENSOR HISTIDINE KINASE TRCS"/>
    <property type="match status" value="1"/>
</dbReference>